<evidence type="ECO:0000256" key="1">
    <source>
        <dbReference type="RuleBase" id="RU000363"/>
    </source>
</evidence>
<evidence type="ECO:0000256" key="2">
    <source>
        <dbReference type="SAM" id="Phobius"/>
    </source>
</evidence>
<dbReference type="SUPFAM" id="SSF51735">
    <property type="entry name" value="NAD(P)-binding Rossmann-fold domains"/>
    <property type="match status" value="1"/>
</dbReference>
<keyword evidence="2" id="KW-1133">Transmembrane helix</keyword>
<comment type="caution">
    <text evidence="3">The sequence shown here is derived from an EMBL/GenBank/DDBJ whole genome shotgun (WGS) entry which is preliminary data.</text>
</comment>
<sequence length="328" mass="36955">MELPEWVIVIYDLLLCAGMAVIYISEAVILTLIPRRYRAKSIKGEIALITGGAGGIGRLIAIKLAKLGAHVVIWDINKVGLEDTVQEIRRGGGKCWGYYCDITNREEIYKMMKTVQIEVGSVTLLINNAGYVCGKTLWELPDHEIERTYKVNVLSHYWITKAFMKDMMKNNHGHIVTVASVAGLLGTYKCTDYSGTKFAAIGYHESLFTELKVHGYDGIQTTLVCPYFINTGMFYGVEPRLLPMLEPEYVAQQVVSGILVNEALVVLPRSVRYLLPLKCLLPAKLCWALMYHIIRGPQSMMMFKGREEKQLLKNNNNVTIMSKEICVH</sequence>
<keyword evidence="2" id="KW-0472">Membrane</keyword>
<evidence type="ECO:0000313" key="3">
    <source>
        <dbReference type="EMBL" id="CAL7940436.1"/>
    </source>
</evidence>
<protein>
    <submittedName>
        <fullName evidence="3">Uncharacterized protein</fullName>
    </submittedName>
</protein>
<keyword evidence="2" id="KW-0812">Transmembrane</keyword>
<dbReference type="CDD" id="cd05339">
    <property type="entry name" value="17beta-HSDXI-like_SDR_c"/>
    <property type="match status" value="1"/>
</dbReference>
<proteinExistence type="inferred from homology"/>
<comment type="similarity">
    <text evidence="1">Belongs to the short-chain dehydrogenases/reductases (SDR) family.</text>
</comment>
<dbReference type="Gene3D" id="3.40.50.720">
    <property type="entry name" value="NAD(P)-binding Rossmann-like Domain"/>
    <property type="match status" value="1"/>
</dbReference>
<dbReference type="PANTHER" id="PTHR24322:SF729">
    <property type="entry name" value="MIP05442P"/>
    <property type="match status" value="1"/>
</dbReference>
<accession>A0ABP1NHC7</accession>
<dbReference type="PRINTS" id="PR00080">
    <property type="entry name" value="SDRFAMILY"/>
</dbReference>
<feature type="transmembrane region" description="Helical" evidence="2">
    <location>
        <begin position="6"/>
        <end position="33"/>
    </location>
</feature>
<keyword evidence="4" id="KW-1185">Reference proteome</keyword>
<reference evidence="3 4" key="1">
    <citation type="submission" date="2024-08" db="EMBL/GenBank/DDBJ databases">
        <authorList>
            <person name="Will J Nash"/>
            <person name="Angela Man"/>
            <person name="Seanna McTaggart"/>
            <person name="Kendall Baker"/>
            <person name="Tom Barker"/>
            <person name="Leah Catchpole"/>
            <person name="Alex Durrant"/>
            <person name="Karim Gharbi"/>
            <person name="Naomi Irish"/>
            <person name="Gemy Kaithakottil"/>
            <person name="Debby Ku"/>
            <person name="Aaliyah Providence"/>
            <person name="Felix Shaw"/>
            <person name="David Swarbreck"/>
            <person name="Chris Watkins"/>
            <person name="Ann M. McCartney"/>
            <person name="Giulio Formenti"/>
            <person name="Alice Mouton"/>
            <person name="Noel Vella"/>
            <person name="Bjorn M von Reumont"/>
            <person name="Adriana Vella"/>
            <person name="Wilfried Haerty"/>
        </authorList>
    </citation>
    <scope>NUCLEOTIDE SEQUENCE [LARGE SCALE GENOMIC DNA]</scope>
</reference>
<gene>
    <name evidence="3" type="ORF">XYLVIOL_LOCUS4492</name>
</gene>
<organism evidence="3 4">
    <name type="scientific">Xylocopa violacea</name>
    <name type="common">Violet carpenter bee</name>
    <name type="synonym">Apis violacea</name>
    <dbReference type="NCBI Taxonomy" id="135666"/>
    <lineage>
        <taxon>Eukaryota</taxon>
        <taxon>Metazoa</taxon>
        <taxon>Ecdysozoa</taxon>
        <taxon>Arthropoda</taxon>
        <taxon>Hexapoda</taxon>
        <taxon>Insecta</taxon>
        <taxon>Pterygota</taxon>
        <taxon>Neoptera</taxon>
        <taxon>Endopterygota</taxon>
        <taxon>Hymenoptera</taxon>
        <taxon>Apocrita</taxon>
        <taxon>Aculeata</taxon>
        <taxon>Apoidea</taxon>
        <taxon>Anthophila</taxon>
        <taxon>Apidae</taxon>
        <taxon>Xylocopa</taxon>
        <taxon>Xylocopa</taxon>
    </lineage>
</organism>
<dbReference type="InterPro" id="IPR002347">
    <property type="entry name" value="SDR_fam"/>
</dbReference>
<dbReference type="PRINTS" id="PR00081">
    <property type="entry name" value="GDHRDH"/>
</dbReference>
<dbReference type="Proteomes" id="UP001642520">
    <property type="component" value="Unassembled WGS sequence"/>
</dbReference>
<dbReference type="Pfam" id="PF00106">
    <property type="entry name" value="adh_short"/>
    <property type="match status" value="1"/>
</dbReference>
<dbReference type="PANTHER" id="PTHR24322">
    <property type="entry name" value="PKSB"/>
    <property type="match status" value="1"/>
</dbReference>
<dbReference type="InterPro" id="IPR036291">
    <property type="entry name" value="NAD(P)-bd_dom_sf"/>
</dbReference>
<evidence type="ECO:0000313" key="4">
    <source>
        <dbReference type="Proteomes" id="UP001642520"/>
    </source>
</evidence>
<name>A0ABP1NHC7_XYLVO</name>
<dbReference type="EMBL" id="CAXAJV020001290">
    <property type="protein sequence ID" value="CAL7940436.1"/>
    <property type="molecule type" value="Genomic_DNA"/>
</dbReference>